<evidence type="ECO:0000256" key="6">
    <source>
        <dbReference type="ARBA" id="ARBA00022741"/>
    </source>
</evidence>
<evidence type="ECO:0000313" key="14">
    <source>
        <dbReference type="EMBL" id="GGE13584.1"/>
    </source>
</evidence>
<dbReference type="NCBIfam" id="TIGR00174">
    <property type="entry name" value="miaA"/>
    <property type="match status" value="1"/>
</dbReference>
<reference evidence="14" key="2">
    <citation type="submission" date="2020-09" db="EMBL/GenBank/DDBJ databases">
        <authorList>
            <person name="Sun Q."/>
            <person name="Zhou Y."/>
        </authorList>
    </citation>
    <scope>NUCLEOTIDE SEQUENCE</scope>
    <source>
        <strain evidence="14">CGMCC 1.15966</strain>
    </source>
</reference>
<dbReference type="HAMAP" id="MF_00185">
    <property type="entry name" value="IPP_trans"/>
    <property type="match status" value="1"/>
</dbReference>
<evidence type="ECO:0000256" key="8">
    <source>
        <dbReference type="ARBA" id="ARBA00022842"/>
    </source>
</evidence>
<evidence type="ECO:0000256" key="3">
    <source>
        <dbReference type="ARBA" id="ARBA00005842"/>
    </source>
</evidence>
<dbReference type="GO" id="GO:0005524">
    <property type="term" value="F:ATP binding"/>
    <property type="evidence" value="ECO:0007669"/>
    <property type="project" value="UniProtKB-UniRule"/>
</dbReference>
<evidence type="ECO:0000256" key="1">
    <source>
        <dbReference type="ARBA" id="ARBA00001946"/>
    </source>
</evidence>
<dbReference type="SUPFAM" id="SSF52540">
    <property type="entry name" value="P-loop containing nucleoside triphosphate hydrolases"/>
    <property type="match status" value="2"/>
</dbReference>
<evidence type="ECO:0000256" key="2">
    <source>
        <dbReference type="ARBA" id="ARBA00003213"/>
    </source>
</evidence>
<dbReference type="GO" id="GO:0052381">
    <property type="term" value="F:tRNA dimethylallyltransferase activity"/>
    <property type="evidence" value="ECO:0007669"/>
    <property type="project" value="UniProtKB-UniRule"/>
</dbReference>
<evidence type="ECO:0000256" key="11">
    <source>
        <dbReference type="RuleBase" id="RU003783"/>
    </source>
</evidence>
<feature type="region of interest" description="Interaction with substrate tRNA" evidence="10">
    <location>
        <begin position="59"/>
        <end position="62"/>
    </location>
</feature>
<dbReference type="InterPro" id="IPR018022">
    <property type="entry name" value="IPT"/>
</dbReference>
<comment type="subunit">
    <text evidence="10">Monomer.</text>
</comment>
<evidence type="ECO:0000256" key="4">
    <source>
        <dbReference type="ARBA" id="ARBA00022679"/>
    </source>
</evidence>
<comment type="catalytic activity">
    <reaction evidence="9 10 11">
        <text>adenosine(37) in tRNA + dimethylallyl diphosphate = N(6)-dimethylallyladenosine(37) in tRNA + diphosphate</text>
        <dbReference type="Rhea" id="RHEA:26482"/>
        <dbReference type="Rhea" id="RHEA-COMP:10162"/>
        <dbReference type="Rhea" id="RHEA-COMP:10375"/>
        <dbReference type="ChEBI" id="CHEBI:33019"/>
        <dbReference type="ChEBI" id="CHEBI:57623"/>
        <dbReference type="ChEBI" id="CHEBI:74411"/>
        <dbReference type="ChEBI" id="CHEBI:74415"/>
        <dbReference type="EC" id="2.5.1.75"/>
    </reaction>
</comment>
<keyword evidence="6 10" id="KW-0547">Nucleotide-binding</keyword>
<dbReference type="EMBL" id="BMKM01000001">
    <property type="protein sequence ID" value="GGE13584.1"/>
    <property type="molecule type" value="Genomic_DNA"/>
</dbReference>
<feature type="binding site" evidence="10">
    <location>
        <begin position="34"/>
        <end position="41"/>
    </location>
    <ligand>
        <name>ATP</name>
        <dbReference type="ChEBI" id="CHEBI:30616"/>
    </ligand>
</feature>
<gene>
    <name evidence="14" type="primary">miaA2</name>
    <name evidence="10" type="synonym">miaA</name>
    <name evidence="14" type="ORF">GCM10011516_09310</name>
</gene>
<sequence>MDQVRDLTSIQELIEFIQQAEDFLSPDFLLILLGPTASGKTKLAVQLAQALNGEIISADSRQVYKQLDIGTGKDLIEYQEVPYHLIDIIEPTEKYNVDLFRENFLSAFQEIQERKKLAILCGGTGSYIQSLLQDQTYSQVPKIQDLQIELSRLSKEELISLLKSRDIPEDYTIDWNSHKRLVRALEILMYLDHHPMPISNEKSIKHYLIIGLSPERDKRRSRIDKRLDSRIDSGLIEEVEGLISQGISHEQLQWFGLEYKYASLYLLGELTIEEFREKLRTEIHRFAKRQMTYFRKMEKDGLKIHWIDKL</sequence>
<feature type="site" description="Interaction with substrate tRNA" evidence="10">
    <location>
        <position position="152"/>
    </location>
</feature>
<dbReference type="AlphaFoldDB" id="A0A8H9FY08"/>
<evidence type="ECO:0000256" key="5">
    <source>
        <dbReference type="ARBA" id="ARBA00022694"/>
    </source>
</evidence>
<comment type="similarity">
    <text evidence="3 10 13">Belongs to the IPP transferase family.</text>
</comment>
<comment type="function">
    <text evidence="2 10 12">Catalyzes the transfer of a dimethylallyl group onto the adenine at position 37 in tRNAs that read codons beginning with uridine, leading to the formation of N6-(dimethylallyl)adenosine (i(6)A).</text>
</comment>
<evidence type="ECO:0000256" key="12">
    <source>
        <dbReference type="RuleBase" id="RU003784"/>
    </source>
</evidence>
<keyword evidence="4 10" id="KW-0808">Transferase</keyword>
<keyword evidence="8 10" id="KW-0460">Magnesium</keyword>
<dbReference type="InterPro" id="IPR027417">
    <property type="entry name" value="P-loop_NTPase"/>
</dbReference>
<feature type="binding site" evidence="10">
    <location>
        <begin position="36"/>
        <end position="41"/>
    </location>
    <ligand>
        <name>substrate</name>
    </ligand>
</feature>
<reference evidence="14" key="1">
    <citation type="journal article" date="2014" name="Int. J. Syst. Evol. Microbiol.">
        <title>Complete genome sequence of Corynebacterium casei LMG S-19264T (=DSM 44701T), isolated from a smear-ripened cheese.</title>
        <authorList>
            <consortium name="US DOE Joint Genome Institute (JGI-PGF)"/>
            <person name="Walter F."/>
            <person name="Albersmeier A."/>
            <person name="Kalinowski J."/>
            <person name="Ruckert C."/>
        </authorList>
    </citation>
    <scope>NUCLEOTIDE SEQUENCE</scope>
    <source>
        <strain evidence="14">CGMCC 1.15966</strain>
    </source>
</reference>
<evidence type="ECO:0000256" key="13">
    <source>
        <dbReference type="RuleBase" id="RU003785"/>
    </source>
</evidence>
<keyword evidence="15" id="KW-1185">Reference proteome</keyword>
<comment type="cofactor">
    <cofactor evidence="1 10">
        <name>Mg(2+)</name>
        <dbReference type="ChEBI" id="CHEBI:18420"/>
    </cofactor>
</comment>
<comment type="caution">
    <text evidence="10">Lacks conserved residue(s) required for the propagation of feature annotation.</text>
</comment>
<comment type="caution">
    <text evidence="14">The sequence shown here is derived from an EMBL/GenBank/DDBJ whole genome shotgun (WGS) entry which is preliminary data.</text>
</comment>
<protein>
    <recommendedName>
        <fullName evidence="10">tRNA dimethylallyltransferase</fullName>
        <ecNumber evidence="10">2.5.1.75</ecNumber>
    </recommendedName>
    <alternativeName>
        <fullName evidence="10">Dimethylallyl diphosphate:tRNA dimethylallyltransferase</fullName>
        <shortName evidence="10">DMAPP:tRNA dimethylallyltransferase</shortName>
        <shortName evidence="10">DMATase</shortName>
    </alternativeName>
    <alternativeName>
        <fullName evidence="10">Isopentenyl-diphosphate:tRNA isopentenyltransferase</fullName>
        <shortName evidence="10">IPP transferase</shortName>
        <shortName evidence="10">IPPT</shortName>
        <shortName evidence="10">IPTase</shortName>
    </alternativeName>
</protein>
<name>A0A8H9FY08_9SPHI</name>
<dbReference type="RefSeq" id="WP_182497653.1">
    <property type="nucleotide sequence ID" value="NZ_BMKM01000001.1"/>
</dbReference>
<dbReference type="EC" id="2.5.1.75" evidence="10"/>
<evidence type="ECO:0000313" key="15">
    <source>
        <dbReference type="Proteomes" id="UP000614460"/>
    </source>
</evidence>
<accession>A0A8H9FY08</accession>
<feature type="site" description="Interaction with substrate tRNA" evidence="10">
    <location>
        <position position="124"/>
    </location>
</feature>
<dbReference type="GO" id="GO:0006400">
    <property type="term" value="P:tRNA modification"/>
    <property type="evidence" value="ECO:0007669"/>
    <property type="project" value="TreeGrafter"/>
</dbReference>
<dbReference type="Proteomes" id="UP000614460">
    <property type="component" value="Unassembled WGS sequence"/>
</dbReference>
<keyword evidence="7 10" id="KW-0067">ATP-binding</keyword>
<dbReference type="Gene3D" id="3.40.50.300">
    <property type="entry name" value="P-loop containing nucleotide triphosphate hydrolases"/>
    <property type="match status" value="1"/>
</dbReference>
<dbReference type="Pfam" id="PF01715">
    <property type="entry name" value="IPPT"/>
    <property type="match status" value="1"/>
</dbReference>
<evidence type="ECO:0000256" key="9">
    <source>
        <dbReference type="ARBA" id="ARBA00049563"/>
    </source>
</evidence>
<dbReference type="PANTHER" id="PTHR11088:SF60">
    <property type="entry name" value="TRNA DIMETHYLALLYLTRANSFERASE"/>
    <property type="match status" value="1"/>
</dbReference>
<evidence type="ECO:0000256" key="10">
    <source>
        <dbReference type="HAMAP-Rule" id="MF_00185"/>
    </source>
</evidence>
<evidence type="ECO:0000256" key="7">
    <source>
        <dbReference type="ARBA" id="ARBA00022840"/>
    </source>
</evidence>
<dbReference type="InterPro" id="IPR039657">
    <property type="entry name" value="Dimethylallyltransferase"/>
</dbReference>
<proteinExistence type="inferred from homology"/>
<organism evidence="14 15">
    <name type="scientific">Sphingobacterium cellulitidis</name>
    <dbReference type="NCBI Taxonomy" id="1768011"/>
    <lineage>
        <taxon>Bacteria</taxon>
        <taxon>Pseudomonadati</taxon>
        <taxon>Bacteroidota</taxon>
        <taxon>Sphingobacteriia</taxon>
        <taxon>Sphingobacteriales</taxon>
        <taxon>Sphingobacteriaceae</taxon>
        <taxon>Sphingobacterium</taxon>
    </lineage>
</organism>
<dbReference type="PANTHER" id="PTHR11088">
    <property type="entry name" value="TRNA DIMETHYLALLYLTRANSFERASE"/>
    <property type="match status" value="1"/>
</dbReference>
<keyword evidence="5 10" id="KW-0819">tRNA processing</keyword>